<feature type="region of interest" description="Disordered" evidence="1">
    <location>
        <begin position="1"/>
        <end position="20"/>
    </location>
</feature>
<keyword evidence="2" id="KW-1133">Transmembrane helix</keyword>
<sequence length="162" mass="17158">MGTLDSDGNTEPPAKNDIRITPTPGKLTISMGAATVPTTESKAAAASILVSIFAVTASLLSLVVTILAGSRIATDFGTPFWIGVAVGLTLLLGGTLTGVYRRRQLKRAKAIEQTSQDPKRIGDPVIRRVIKEVGRFRSDLELGRVQLASPDGPFCEPERGQS</sequence>
<keyword evidence="2" id="KW-0472">Membrane</keyword>
<dbReference type="RefSeq" id="WP_005056849.1">
    <property type="nucleotide sequence ID" value="NZ_ATFQ01000024.1"/>
</dbReference>
<evidence type="ECO:0000256" key="2">
    <source>
        <dbReference type="SAM" id="Phobius"/>
    </source>
</evidence>
<feature type="transmembrane region" description="Helical" evidence="2">
    <location>
        <begin position="48"/>
        <end position="68"/>
    </location>
</feature>
<evidence type="ECO:0008006" key="5">
    <source>
        <dbReference type="Google" id="ProtNLM"/>
    </source>
</evidence>
<evidence type="ECO:0000256" key="1">
    <source>
        <dbReference type="SAM" id="MobiDB-lite"/>
    </source>
</evidence>
<dbReference type="Proteomes" id="UP000014969">
    <property type="component" value="Unassembled WGS sequence"/>
</dbReference>
<keyword evidence="2" id="KW-0812">Transmembrane</keyword>
<gene>
    <name evidence="3" type="ORF">J108_15665</name>
</gene>
<reference evidence="3 4" key="1">
    <citation type="journal article" date="2013" name="Genome Announc.">
        <title>Genome Sequence of an Epidemic Isolate of Mycobacterium abscessus subsp. bolletii from Rio de Janeiro, Brazil.</title>
        <authorList>
            <person name="Davidson R.M."/>
            <person name="Reynolds P.R."/>
            <person name="Farias-Hesson E."/>
            <person name="Duarte R.S."/>
            <person name="Jackson M."/>
            <person name="Strong M."/>
        </authorList>
    </citation>
    <scope>NUCLEOTIDE SEQUENCE [LARGE SCALE GENOMIC DNA]</scope>
    <source>
        <strain evidence="3 4">CRM-0020</strain>
    </source>
</reference>
<dbReference type="AlphaFoldDB" id="A0A829HRP0"/>
<accession>A0A829HRP0</accession>
<protein>
    <recommendedName>
        <fullName evidence="5">Transmembrane protein</fullName>
    </recommendedName>
</protein>
<feature type="transmembrane region" description="Helical" evidence="2">
    <location>
        <begin position="80"/>
        <end position="100"/>
    </location>
</feature>
<dbReference type="EMBL" id="ATFQ01000024">
    <property type="protein sequence ID" value="EPQ22557.1"/>
    <property type="molecule type" value="Genomic_DNA"/>
</dbReference>
<organism evidence="3 4">
    <name type="scientific">Mycobacteroides abscessus subsp. bolletii CRM-0020</name>
    <dbReference type="NCBI Taxonomy" id="1306401"/>
    <lineage>
        <taxon>Bacteria</taxon>
        <taxon>Bacillati</taxon>
        <taxon>Actinomycetota</taxon>
        <taxon>Actinomycetes</taxon>
        <taxon>Mycobacteriales</taxon>
        <taxon>Mycobacteriaceae</taxon>
        <taxon>Mycobacteroides</taxon>
        <taxon>Mycobacteroides abscessus</taxon>
    </lineage>
</organism>
<proteinExistence type="predicted"/>
<evidence type="ECO:0000313" key="4">
    <source>
        <dbReference type="Proteomes" id="UP000014969"/>
    </source>
</evidence>
<comment type="caution">
    <text evidence="3">The sequence shown here is derived from an EMBL/GenBank/DDBJ whole genome shotgun (WGS) entry which is preliminary data.</text>
</comment>
<evidence type="ECO:0000313" key="3">
    <source>
        <dbReference type="EMBL" id="EPQ22557.1"/>
    </source>
</evidence>
<name>A0A829HRP0_9MYCO</name>